<dbReference type="Proteomes" id="UP000269198">
    <property type="component" value="Unassembled WGS sequence"/>
</dbReference>
<accession>A0A3N0E4B7</accession>
<reference evidence="2 3" key="1">
    <citation type="submission" date="2018-11" db="EMBL/GenBank/DDBJ databases">
        <title>The genome draft of YIM 96095.</title>
        <authorList>
            <person name="Tang S.-K."/>
            <person name="Chunyu W.-X."/>
            <person name="Feng Y.-Z."/>
        </authorList>
    </citation>
    <scope>NUCLEOTIDE SEQUENCE [LARGE SCALE GENOMIC DNA]</scope>
    <source>
        <strain evidence="2 3">YIM 96095</strain>
    </source>
</reference>
<name>A0A3N0E4B7_9ACTN</name>
<dbReference type="InterPro" id="IPR037465">
    <property type="entry name" value="YlxR"/>
</dbReference>
<proteinExistence type="predicted"/>
<evidence type="ECO:0000313" key="3">
    <source>
        <dbReference type="Proteomes" id="UP000269198"/>
    </source>
</evidence>
<feature type="domain" description="YlxR" evidence="1">
    <location>
        <begin position="17"/>
        <end position="79"/>
    </location>
</feature>
<dbReference type="Gene3D" id="3.30.1230.10">
    <property type="entry name" value="YlxR-like"/>
    <property type="match status" value="1"/>
</dbReference>
<dbReference type="RefSeq" id="WP_123202689.1">
    <property type="nucleotide sequence ID" value="NZ_RJMB01000021.1"/>
</dbReference>
<evidence type="ECO:0000259" key="1">
    <source>
        <dbReference type="Pfam" id="PF04296"/>
    </source>
</evidence>
<dbReference type="SUPFAM" id="SSF64376">
    <property type="entry name" value="YlxR-like"/>
    <property type="match status" value="1"/>
</dbReference>
<dbReference type="PANTHER" id="PTHR34215">
    <property type="entry name" value="BLL0784 PROTEIN"/>
    <property type="match status" value="1"/>
</dbReference>
<dbReference type="Pfam" id="PF04296">
    <property type="entry name" value="YlxR"/>
    <property type="match status" value="1"/>
</dbReference>
<comment type="caution">
    <text evidence="2">The sequence shown here is derived from an EMBL/GenBank/DDBJ whole genome shotgun (WGS) entry which is preliminary data.</text>
</comment>
<organism evidence="2 3">
    <name type="scientific">Halostreptopolyspora alba</name>
    <dbReference type="NCBI Taxonomy" id="2487137"/>
    <lineage>
        <taxon>Bacteria</taxon>
        <taxon>Bacillati</taxon>
        <taxon>Actinomycetota</taxon>
        <taxon>Actinomycetes</taxon>
        <taxon>Streptosporangiales</taxon>
        <taxon>Nocardiopsidaceae</taxon>
        <taxon>Halostreptopolyspora</taxon>
    </lineage>
</organism>
<evidence type="ECO:0000313" key="2">
    <source>
        <dbReference type="EMBL" id="RNL82694.1"/>
    </source>
</evidence>
<dbReference type="EMBL" id="RJMB01000021">
    <property type="protein sequence ID" value="RNL82694.1"/>
    <property type="molecule type" value="Genomic_DNA"/>
</dbReference>
<dbReference type="InterPro" id="IPR035931">
    <property type="entry name" value="YlxR-like_sf"/>
</dbReference>
<sequence length="103" mass="11299">MRQRVRMDSSGRPSPVRTCVGCRSRAAQSDLLRLVVDGVTVVPDPARRLPGRGAYLHADQRCWEQAERRKAFKRAFRSTEGVDTSEVAAHIAVPRVGVGGGSR</sequence>
<dbReference type="PANTHER" id="PTHR34215:SF1">
    <property type="entry name" value="YLXR DOMAIN-CONTAINING PROTEIN"/>
    <property type="match status" value="1"/>
</dbReference>
<dbReference type="OrthoDB" id="5244965at2"/>
<keyword evidence="3" id="KW-1185">Reference proteome</keyword>
<protein>
    <submittedName>
        <fullName evidence="2">YlxR family protein</fullName>
    </submittedName>
</protein>
<gene>
    <name evidence="2" type="ORF">EFW17_18600</name>
</gene>
<dbReference type="AlphaFoldDB" id="A0A3N0E4B7"/>
<dbReference type="InterPro" id="IPR007393">
    <property type="entry name" value="YlxR_dom"/>
</dbReference>